<dbReference type="AlphaFoldDB" id="A0AAV3URP1"/>
<name>A0AAV3URP1_9EURY</name>
<organism evidence="1 2">
    <name type="scientific">Haladaptatus pallidirubidus</name>
    <dbReference type="NCBI Taxonomy" id="1008152"/>
    <lineage>
        <taxon>Archaea</taxon>
        <taxon>Methanobacteriati</taxon>
        <taxon>Methanobacteriota</taxon>
        <taxon>Stenosarchaea group</taxon>
        <taxon>Halobacteria</taxon>
        <taxon>Halobacteriales</taxon>
        <taxon>Haladaptataceae</taxon>
        <taxon>Haladaptatus</taxon>
    </lineage>
</organism>
<keyword evidence="2" id="KW-1185">Reference proteome</keyword>
<dbReference type="GeneID" id="68617719"/>
<evidence type="ECO:0000313" key="2">
    <source>
        <dbReference type="Proteomes" id="UP001501729"/>
    </source>
</evidence>
<evidence type="ECO:0000313" key="1">
    <source>
        <dbReference type="EMBL" id="GAA5064952.1"/>
    </source>
</evidence>
<dbReference type="EMBL" id="BAABKX010000030">
    <property type="protein sequence ID" value="GAA5064952.1"/>
    <property type="molecule type" value="Genomic_DNA"/>
</dbReference>
<protein>
    <submittedName>
        <fullName evidence="1">Uncharacterized protein</fullName>
    </submittedName>
</protein>
<accession>A0AAV3URP1</accession>
<dbReference type="RefSeq" id="WP_227779006.1">
    <property type="nucleotide sequence ID" value="NZ_BAABKX010000030.1"/>
</dbReference>
<sequence>MARRHHRDKRTERFYIAELQRGTYKYEDAETENCLHANIHDALEAFDELPAKV</sequence>
<proteinExistence type="predicted"/>
<reference evidence="1 2" key="1">
    <citation type="journal article" date="2019" name="Int. J. Syst. Evol. Microbiol.">
        <title>The Global Catalogue of Microorganisms (GCM) 10K type strain sequencing project: providing services to taxonomists for standard genome sequencing and annotation.</title>
        <authorList>
            <consortium name="The Broad Institute Genomics Platform"/>
            <consortium name="The Broad Institute Genome Sequencing Center for Infectious Disease"/>
            <person name="Wu L."/>
            <person name="Ma J."/>
        </authorList>
    </citation>
    <scope>NUCLEOTIDE SEQUENCE [LARGE SCALE GENOMIC DNA]</scope>
    <source>
        <strain evidence="1 2">JCM 17504</strain>
    </source>
</reference>
<dbReference type="Proteomes" id="UP001501729">
    <property type="component" value="Unassembled WGS sequence"/>
</dbReference>
<comment type="caution">
    <text evidence="1">The sequence shown here is derived from an EMBL/GenBank/DDBJ whole genome shotgun (WGS) entry which is preliminary data.</text>
</comment>
<gene>
    <name evidence="1" type="ORF">GCM10025751_55230</name>
</gene>